<dbReference type="Pfam" id="PF02466">
    <property type="entry name" value="Tim17"/>
    <property type="match status" value="1"/>
</dbReference>
<dbReference type="EMBL" id="NEDP02003604">
    <property type="protein sequence ID" value="OWF48316.1"/>
    <property type="molecule type" value="Genomic_DNA"/>
</dbReference>
<dbReference type="AlphaFoldDB" id="A0A210QI04"/>
<dbReference type="GO" id="GO:0030150">
    <property type="term" value="P:protein import into mitochondrial matrix"/>
    <property type="evidence" value="ECO:0007669"/>
    <property type="project" value="TreeGrafter"/>
</dbReference>
<evidence type="ECO:0000256" key="11">
    <source>
        <dbReference type="ARBA" id="ARBA00023136"/>
    </source>
</evidence>
<evidence type="ECO:0000256" key="5">
    <source>
        <dbReference type="ARBA" id="ARBA00022692"/>
    </source>
</evidence>
<accession>A0A210QI04</accession>
<evidence type="ECO:0000256" key="3">
    <source>
        <dbReference type="ARBA" id="ARBA00008444"/>
    </source>
</evidence>
<evidence type="ECO:0000256" key="10">
    <source>
        <dbReference type="ARBA" id="ARBA00023128"/>
    </source>
</evidence>
<keyword evidence="6" id="KW-0999">Mitochondrion inner membrane</keyword>
<dbReference type="PANTHER" id="PTHR10485:SF0">
    <property type="entry name" value="AT05822P-RELATED"/>
    <property type="match status" value="1"/>
</dbReference>
<evidence type="ECO:0000256" key="2">
    <source>
        <dbReference type="ARBA" id="ARBA00004448"/>
    </source>
</evidence>
<comment type="function">
    <text evidence="1">Essential component of the TIM23 complex, a complex that mediates the translocation of transit peptide-containing proteins across the mitochondrial inner membrane.</text>
</comment>
<proteinExistence type="inferred from homology"/>
<evidence type="ECO:0000256" key="9">
    <source>
        <dbReference type="ARBA" id="ARBA00023010"/>
    </source>
</evidence>
<name>A0A210QI04_MIZYE</name>
<sequence>MEDYARDPCPWRIMDDCGGAFSIGIIGGSIFHGFSGYRNAAKIPGKWNRLTGMAHNIRTKSPITGGNFAIWGGLFSGIDCLLVYFRGKEDYINSIVSGAATGGILSVRNGPYQMMASAAIGGLLLGMIEGVGIFITYITASQFDPANRQMMEDPNQLPDKPVGNTNMYGMASYQ</sequence>
<dbReference type="OrthoDB" id="2261329at2759"/>
<evidence type="ECO:0000313" key="13">
    <source>
        <dbReference type="EMBL" id="OWF48316.1"/>
    </source>
</evidence>
<keyword evidence="7" id="KW-0653">Protein transport</keyword>
<evidence type="ECO:0000256" key="12">
    <source>
        <dbReference type="SAM" id="Phobius"/>
    </source>
</evidence>
<evidence type="ECO:0000256" key="1">
    <source>
        <dbReference type="ARBA" id="ARBA00002959"/>
    </source>
</evidence>
<evidence type="ECO:0000256" key="8">
    <source>
        <dbReference type="ARBA" id="ARBA00022989"/>
    </source>
</evidence>
<keyword evidence="4" id="KW-0813">Transport</keyword>
<feature type="transmembrane region" description="Helical" evidence="12">
    <location>
        <begin position="68"/>
        <end position="85"/>
    </location>
</feature>
<comment type="similarity">
    <text evidence="3">Belongs to the Tim17/Tim22/Tim23 family.</text>
</comment>
<keyword evidence="8 12" id="KW-1133">Transmembrane helix</keyword>
<organism evidence="13 14">
    <name type="scientific">Mizuhopecten yessoensis</name>
    <name type="common">Japanese scallop</name>
    <name type="synonym">Patinopecten yessoensis</name>
    <dbReference type="NCBI Taxonomy" id="6573"/>
    <lineage>
        <taxon>Eukaryota</taxon>
        <taxon>Metazoa</taxon>
        <taxon>Spiralia</taxon>
        <taxon>Lophotrochozoa</taxon>
        <taxon>Mollusca</taxon>
        <taxon>Bivalvia</taxon>
        <taxon>Autobranchia</taxon>
        <taxon>Pteriomorphia</taxon>
        <taxon>Pectinida</taxon>
        <taxon>Pectinoidea</taxon>
        <taxon>Pectinidae</taxon>
        <taxon>Mizuhopecten</taxon>
    </lineage>
</organism>
<comment type="caution">
    <text evidence="13">The sequence shown here is derived from an EMBL/GenBank/DDBJ whole genome shotgun (WGS) entry which is preliminary data.</text>
</comment>
<dbReference type="STRING" id="6573.A0A210QI04"/>
<keyword evidence="9" id="KW-0811">Translocation</keyword>
<dbReference type="Proteomes" id="UP000242188">
    <property type="component" value="Unassembled WGS sequence"/>
</dbReference>
<keyword evidence="11 12" id="KW-0472">Membrane</keyword>
<feature type="transmembrane region" description="Helical" evidence="12">
    <location>
        <begin position="119"/>
        <end position="140"/>
    </location>
</feature>
<keyword evidence="14" id="KW-1185">Reference proteome</keyword>
<evidence type="ECO:0000256" key="6">
    <source>
        <dbReference type="ARBA" id="ARBA00022792"/>
    </source>
</evidence>
<evidence type="ECO:0000256" key="4">
    <source>
        <dbReference type="ARBA" id="ARBA00022448"/>
    </source>
</evidence>
<protein>
    <submittedName>
        <fullName evidence="13">Mitochondrial import inner membrane translocase subunit Tim17-B</fullName>
    </submittedName>
</protein>
<keyword evidence="10" id="KW-0496">Mitochondrion</keyword>
<dbReference type="PANTHER" id="PTHR10485">
    <property type="entry name" value="MITOCHONDRIAL IMPORT INNER MEMBRANE TRANSLOCASE SUBUNIT TIM-17"/>
    <property type="match status" value="1"/>
</dbReference>
<comment type="subcellular location">
    <subcellularLocation>
        <location evidence="2">Mitochondrion inner membrane</location>
        <topology evidence="2">Multi-pass membrane protein</topology>
    </subcellularLocation>
</comment>
<dbReference type="GO" id="GO:0005744">
    <property type="term" value="C:TIM23 mitochondrial import inner membrane translocase complex"/>
    <property type="evidence" value="ECO:0007669"/>
    <property type="project" value="TreeGrafter"/>
</dbReference>
<dbReference type="GO" id="GO:0008320">
    <property type="term" value="F:protein transmembrane transporter activity"/>
    <property type="evidence" value="ECO:0007669"/>
    <property type="project" value="TreeGrafter"/>
</dbReference>
<keyword evidence="5 12" id="KW-0812">Transmembrane</keyword>
<reference evidence="13 14" key="1">
    <citation type="journal article" date="2017" name="Nat. Ecol. Evol.">
        <title>Scallop genome provides insights into evolution of bilaterian karyotype and development.</title>
        <authorList>
            <person name="Wang S."/>
            <person name="Zhang J."/>
            <person name="Jiao W."/>
            <person name="Li J."/>
            <person name="Xun X."/>
            <person name="Sun Y."/>
            <person name="Guo X."/>
            <person name="Huan P."/>
            <person name="Dong B."/>
            <person name="Zhang L."/>
            <person name="Hu X."/>
            <person name="Sun X."/>
            <person name="Wang J."/>
            <person name="Zhao C."/>
            <person name="Wang Y."/>
            <person name="Wang D."/>
            <person name="Huang X."/>
            <person name="Wang R."/>
            <person name="Lv J."/>
            <person name="Li Y."/>
            <person name="Zhang Z."/>
            <person name="Liu B."/>
            <person name="Lu W."/>
            <person name="Hui Y."/>
            <person name="Liang J."/>
            <person name="Zhou Z."/>
            <person name="Hou R."/>
            <person name="Li X."/>
            <person name="Liu Y."/>
            <person name="Li H."/>
            <person name="Ning X."/>
            <person name="Lin Y."/>
            <person name="Zhao L."/>
            <person name="Xing Q."/>
            <person name="Dou J."/>
            <person name="Li Y."/>
            <person name="Mao J."/>
            <person name="Guo H."/>
            <person name="Dou H."/>
            <person name="Li T."/>
            <person name="Mu C."/>
            <person name="Jiang W."/>
            <person name="Fu Q."/>
            <person name="Fu X."/>
            <person name="Miao Y."/>
            <person name="Liu J."/>
            <person name="Yu Q."/>
            <person name="Li R."/>
            <person name="Liao H."/>
            <person name="Li X."/>
            <person name="Kong Y."/>
            <person name="Jiang Z."/>
            <person name="Chourrout D."/>
            <person name="Li R."/>
            <person name="Bao Z."/>
        </authorList>
    </citation>
    <scope>NUCLEOTIDE SEQUENCE [LARGE SCALE GENOMIC DNA]</scope>
    <source>
        <strain evidence="13 14">PY_sf001</strain>
    </source>
</reference>
<evidence type="ECO:0000313" key="14">
    <source>
        <dbReference type="Proteomes" id="UP000242188"/>
    </source>
</evidence>
<evidence type="ECO:0000256" key="7">
    <source>
        <dbReference type="ARBA" id="ARBA00022927"/>
    </source>
</evidence>
<gene>
    <name evidence="13" type="ORF">KP79_PYT11831</name>
</gene>